<dbReference type="PANTHER" id="PTHR45527">
    <property type="entry name" value="NONRIBOSOMAL PEPTIDE SYNTHETASE"/>
    <property type="match status" value="1"/>
</dbReference>
<feature type="non-terminal residue" evidence="2">
    <location>
        <position position="324"/>
    </location>
</feature>
<dbReference type="AlphaFoldDB" id="A9YDV1"/>
<dbReference type="InterPro" id="IPR000873">
    <property type="entry name" value="AMP-dep_synth/lig_dom"/>
</dbReference>
<dbReference type="Pfam" id="PF00501">
    <property type="entry name" value="AMP-binding"/>
    <property type="match status" value="1"/>
</dbReference>
<protein>
    <submittedName>
        <fullName evidence="2">NRPS</fullName>
    </submittedName>
</protein>
<reference evidence="2" key="1">
    <citation type="submission" date="2007-09" db="EMBL/GenBank/DDBJ databases">
        <title>NRPS gene fragement isolated from a semi-liquid fosmid library of Bacillus sp. B114.</title>
        <authorList>
            <person name="Li Z."/>
            <person name="Zhang X."/>
        </authorList>
    </citation>
    <scope>NUCLEOTIDE SEQUENCE</scope>
    <source>
        <strain evidence="2">114</strain>
    </source>
</reference>
<organism evidence="2">
    <name type="scientific">Bacillus sp. 114</name>
    <dbReference type="NCBI Taxonomy" id="475982"/>
    <lineage>
        <taxon>Bacteria</taxon>
        <taxon>Bacillati</taxon>
        <taxon>Bacillota</taxon>
        <taxon>Bacilli</taxon>
        <taxon>Bacillales</taxon>
        <taxon>Bacillaceae</taxon>
        <taxon>Bacillus</taxon>
    </lineage>
</organism>
<dbReference type="PANTHER" id="PTHR45527:SF1">
    <property type="entry name" value="FATTY ACID SYNTHASE"/>
    <property type="match status" value="1"/>
</dbReference>
<accession>A9YDV1</accession>
<name>A9YDV1_9BACI</name>
<evidence type="ECO:0000259" key="1">
    <source>
        <dbReference type="Pfam" id="PF00501"/>
    </source>
</evidence>
<dbReference type="EMBL" id="EU165037">
    <property type="protein sequence ID" value="ABY26536.1"/>
    <property type="molecule type" value="Genomic_DNA"/>
</dbReference>
<sequence length="324" mass="36296">AGGAYVPLDPKYPQDRLEYMIMHSNLNIINRSIQYVNKFNGKVETILIDNLPNLEERNVENPIHITTASNLAYMIYTSGSTGNLLYVEGGHRGVYNLVETRRTELCVNSNDRILQFASPSFDASVFEMFMALVNGATLCIACKTNDKSELDIIEYLNKYSITISLLPPSVLSIISPEDVLGTSHIIVGGYSCSLDLAKKWTAKRQFWNAYGPTESDLVSTMFKFKKECQYVSIGKPISNMKTFVLDKYMQPVPIGVPRELYIGGEGLAEDIGEEGNLQRRIISSQHDALPVEGLYEQEDLGDISFPDGNIEFLGRIDWQVKIRG</sequence>
<dbReference type="GO" id="GO:0005737">
    <property type="term" value="C:cytoplasm"/>
    <property type="evidence" value="ECO:0007669"/>
    <property type="project" value="TreeGrafter"/>
</dbReference>
<feature type="domain" description="AMP-dependent synthetase/ligase" evidence="1">
    <location>
        <begin position="1"/>
        <end position="268"/>
    </location>
</feature>
<evidence type="ECO:0000313" key="2">
    <source>
        <dbReference type="EMBL" id="ABY26536.1"/>
    </source>
</evidence>
<dbReference type="GO" id="GO:0043041">
    <property type="term" value="P:amino acid activation for nonribosomal peptide biosynthetic process"/>
    <property type="evidence" value="ECO:0007669"/>
    <property type="project" value="TreeGrafter"/>
</dbReference>
<dbReference type="InterPro" id="IPR042099">
    <property type="entry name" value="ANL_N_sf"/>
</dbReference>
<proteinExistence type="predicted"/>
<dbReference type="SUPFAM" id="SSF56801">
    <property type="entry name" value="Acetyl-CoA synthetase-like"/>
    <property type="match status" value="1"/>
</dbReference>
<dbReference type="GO" id="GO:0044550">
    <property type="term" value="P:secondary metabolite biosynthetic process"/>
    <property type="evidence" value="ECO:0007669"/>
    <property type="project" value="TreeGrafter"/>
</dbReference>
<dbReference type="GO" id="GO:0031177">
    <property type="term" value="F:phosphopantetheine binding"/>
    <property type="evidence" value="ECO:0007669"/>
    <property type="project" value="TreeGrafter"/>
</dbReference>
<dbReference type="Gene3D" id="3.40.50.12780">
    <property type="entry name" value="N-terminal domain of ligase-like"/>
    <property type="match status" value="1"/>
</dbReference>
<feature type="non-terminal residue" evidence="2">
    <location>
        <position position="1"/>
    </location>
</feature>